<protein>
    <submittedName>
        <fullName evidence="9">AzlC family ABC transporter permease</fullName>
    </submittedName>
</protein>
<keyword evidence="10" id="KW-1185">Reference proteome</keyword>
<keyword evidence="4" id="KW-1003">Cell membrane</keyword>
<comment type="subcellular location">
    <subcellularLocation>
        <location evidence="1">Cell membrane</location>
        <topology evidence="1">Multi-pass membrane protein</topology>
    </subcellularLocation>
</comment>
<keyword evidence="7 8" id="KW-0472">Membrane</keyword>
<comment type="similarity">
    <text evidence="2">Belongs to the AzlC family.</text>
</comment>
<dbReference type="Proteomes" id="UP001431572">
    <property type="component" value="Chromosome 1"/>
</dbReference>
<evidence type="ECO:0000256" key="3">
    <source>
        <dbReference type="ARBA" id="ARBA00022448"/>
    </source>
</evidence>
<dbReference type="EMBL" id="CP128399">
    <property type="protein sequence ID" value="WJW67133.1"/>
    <property type="molecule type" value="Genomic_DNA"/>
</dbReference>
<dbReference type="PANTHER" id="PTHR34979:SF1">
    <property type="entry name" value="INNER MEMBRANE PROTEIN YGAZ"/>
    <property type="match status" value="1"/>
</dbReference>
<evidence type="ECO:0000256" key="2">
    <source>
        <dbReference type="ARBA" id="ARBA00010735"/>
    </source>
</evidence>
<evidence type="ECO:0000256" key="8">
    <source>
        <dbReference type="SAM" id="Phobius"/>
    </source>
</evidence>
<reference evidence="9" key="1">
    <citation type="journal article" date="2024" name="Nature">
        <title>Anoxygenic phototroph of the Chloroflexota uses a type I reaction centre.</title>
        <authorList>
            <person name="Tsuji J.M."/>
            <person name="Shaw N.A."/>
            <person name="Nagashima S."/>
            <person name="Venkiteswaran J.J."/>
            <person name="Schiff S.L."/>
            <person name="Watanabe T."/>
            <person name="Fukui M."/>
            <person name="Hanada S."/>
            <person name="Tank M."/>
            <person name="Neufeld J.D."/>
        </authorList>
    </citation>
    <scope>NUCLEOTIDE SEQUENCE</scope>
    <source>
        <strain evidence="9">L227-S17</strain>
    </source>
</reference>
<evidence type="ECO:0000313" key="9">
    <source>
        <dbReference type="EMBL" id="WJW67133.1"/>
    </source>
</evidence>
<name>A0ABY9B1W1_9CHLR</name>
<dbReference type="PANTHER" id="PTHR34979">
    <property type="entry name" value="INNER MEMBRANE PROTEIN YGAZ"/>
    <property type="match status" value="1"/>
</dbReference>
<evidence type="ECO:0000313" key="10">
    <source>
        <dbReference type="Proteomes" id="UP001431572"/>
    </source>
</evidence>
<evidence type="ECO:0000256" key="4">
    <source>
        <dbReference type="ARBA" id="ARBA00022475"/>
    </source>
</evidence>
<feature type="transmembrane region" description="Helical" evidence="8">
    <location>
        <begin position="30"/>
        <end position="47"/>
    </location>
</feature>
<dbReference type="RefSeq" id="WP_341469028.1">
    <property type="nucleotide sequence ID" value="NZ_CP128399.1"/>
</dbReference>
<keyword evidence="5 8" id="KW-0812">Transmembrane</keyword>
<evidence type="ECO:0000256" key="6">
    <source>
        <dbReference type="ARBA" id="ARBA00022989"/>
    </source>
</evidence>
<feature type="transmembrane region" description="Helical" evidence="8">
    <location>
        <begin position="143"/>
        <end position="163"/>
    </location>
</feature>
<evidence type="ECO:0000256" key="7">
    <source>
        <dbReference type="ARBA" id="ARBA00023136"/>
    </source>
</evidence>
<keyword evidence="6 8" id="KW-1133">Transmembrane helix</keyword>
<proteinExistence type="inferred from homology"/>
<organism evidence="9 10">
    <name type="scientific">Candidatus Chlorohelix allophototropha</name>
    <dbReference type="NCBI Taxonomy" id="3003348"/>
    <lineage>
        <taxon>Bacteria</taxon>
        <taxon>Bacillati</taxon>
        <taxon>Chloroflexota</taxon>
        <taxon>Chloroflexia</taxon>
        <taxon>Candidatus Chloroheliales</taxon>
        <taxon>Candidatus Chloroheliaceae</taxon>
        <taxon>Candidatus Chlorohelix</taxon>
    </lineage>
</organism>
<dbReference type="Pfam" id="PF03591">
    <property type="entry name" value="AzlC"/>
    <property type="match status" value="1"/>
</dbReference>
<keyword evidence="3" id="KW-0813">Transport</keyword>
<evidence type="ECO:0000256" key="5">
    <source>
        <dbReference type="ARBA" id="ARBA00022692"/>
    </source>
</evidence>
<gene>
    <name evidence="9" type="ORF">OZ401_000388</name>
</gene>
<feature type="transmembrane region" description="Helical" evidence="8">
    <location>
        <begin position="175"/>
        <end position="194"/>
    </location>
</feature>
<feature type="transmembrane region" description="Helical" evidence="8">
    <location>
        <begin position="224"/>
        <end position="240"/>
    </location>
</feature>
<sequence>MSKQTVSEISPEVEPVTYDMRGVIAGIKRTFPVGISIFAYGLIFGVLSGQAGLRPFEALLMSSLVYAGSAQFAVLGMWIAPLPAASIIITTLIINLRHVLMGAALYPWFSQLSPLKRYLTAYLMTDESWALTMGEYMNGRRNAGFLLGSGIVAFTAWNGSTIAGQLLGGVVQDPAKYGLDFAFTAVFIALLLGLWRGKGDLLPWGVAALVAIVVSQALPGKWYILAGGFAGSLMGAWTYGRKS</sequence>
<evidence type="ECO:0000256" key="1">
    <source>
        <dbReference type="ARBA" id="ARBA00004651"/>
    </source>
</evidence>
<accession>A0ABY9B1W1</accession>
<dbReference type="InterPro" id="IPR011606">
    <property type="entry name" value="Brnchd-chn_aa_trnsp_permease"/>
</dbReference>
<feature type="transmembrane region" description="Helical" evidence="8">
    <location>
        <begin position="201"/>
        <end position="218"/>
    </location>
</feature>